<dbReference type="EnsemblProtists" id="EKX34066">
    <property type="protein sequence ID" value="EKX34066"/>
    <property type="gene ID" value="GUITHDRAFT_119736"/>
</dbReference>
<keyword evidence="4" id="KW-1185">Reference proteome</keyword>
<evidence type="ECO:0000313" key="2">
    <source>
        <dbReference type="EMBL" id="EKX34066.1"/>
    </source>
</evidence>
<dbReference type="CDD" id="cd20104">
    <property type="entry name" value="MBT_PHF20L1-like"/>
    <property type="match status" value="1"/>
</dbReference>
<accession>L1ICT8</accession>
<feature type="region of interest" description="Disordered" evidence="1">
    <location>
        <begin position="1"/>
        <end position="99"/>
    </location>
</feature>
<dbReference type="HOGENOM" id="CLU_291104_0_0_1"/>
<reference evidence="3" key="3">
    <citation type="submission" date="2016-03" db="UniProtKB">
        <authorList>
            <consortium name="EnsemblProtists"/>
        </authorList>
    </citation>
    <scope>IDENTIFICATION</scope>
</reference>
<gene>
    <name evidence="2" type="ORF">GUITHDRAFT_119736</name>
</gene>
<reference evidence="2 4" key="1">
    <citation type="journal article" date="2012" name="Nature">
        <title>Algal genomes reveal evolutionary mosaicism and the fate of nucleomorphs.</title>
        <authorList>
            <consortium name="DOE Joint Genome Institute"/>
            <person name="Curtis B.A."/>
            <person name="Tanifuji G."/>
            <person name="Burki F."/>
            <person name="Gruber A."/>
            <person name="Irimia M."/>
            <person name="Maruyama S."/>
            <person name="Arias M.C."/>
            <person name="Ball S.G."/>
            <person name="Gile G.H."/>
            <person name="Hirakawa Y."/>
            <person name="Hopkins J.F."/>
            <person name="Kuo A."/>
            <person name="Rensing S.A."/>
            <person name="Schmutz J."/>
            <person name="Symeonidi A."/>
            <person name="Elias M."/>
            <person name="Eveleigh R.J."/>
            <person name="Herman E.K."/>
            <person name="Klute M.J."/>
            <person name="Nakayama T."/>
            <person name="Obornik M."/>
            <person name="Reyes-Prieto A."/>
            <person name="Armbrust E.V."/>
            <person name="Aves S.J."/>
            <person name="Beiko R.G."/>
            <person name="Coutinho P."/>
            <person name="Dacks J.B."/>
            <person name="Durnford D.G."/>
            <person name="Fast N.M."/>
            <person name="Green B.R."/>
            <person name="Grisdale C.J."/>
            <person name="Hempel F."/>
            <person name="Henrissat B."/>
            <person name="Hoppner M.P."/>
            <person name="Ishida K."/>
            <person name="Kim E."/>
            <person name="Koreny L."/>
            <person name="Kroth P.G."/>
            <person name="Liu Y."/>
            <person name="Malik S.B."/>
            <person name="Maier U.G."/>
            <person name="McRose D."/>
            <person name="Mock T."/>
            <person name="Neilson J.A."/>
            <person name="Onodera N.T."/>
            <person name="Poole A.M."/>
            <person name="Pritham E.J."/>
            <person name="Richards T.A."/>
            <person name="Rocap G."/>
            <person name="Roy S.W."/>
            <person name="Sarai C."/>
            <person name="Schaack S."/>
            <person name="Shirato S."/>
            <person name="Slamovits C.H."/>
            <person name="Spencer D.F."/>
            <person name="Suzuki S."/>
            <person name="Worden A.Z."/>
            <person name="Zauner S."/>
            <person name="Barry K."/>
            <person name="Bell C."/>
            <person name="Bharti A.K."/>
            <person name="Crow J.A."/>
            <person name="Grimwood J."/>
            <person name="Kramer R."/>
            <person name="Lindquist E."/>
            <person name="Lucas S."/>
            <person name="Salamov A."/>
            <person name="McFadden G.I."/>
            <person name="Lane C.E."/>
            <person name="Keeling P.J."/>
            <person name="Gray M.W."/>
            <person name="Grigoriev I.V."/>
            <person name="Archibald J.M."/>
        </authorList>
    </citation>
    <scope>NUCLEOTIDE SEQUENCE</scope>
    <source>
        <strain evidence="2 4">CCMP2712</strain>
    </source>
</reference>
<dbReference type="CDD" id="cd04508">
    <property type="entry name" value="Tudor_SF"/>
    <property type="match status" value="1"/>
</dbReference>
<dbReference type="InterPro" id="IPR016197">
    <property type="entry name" value="Chromo-like_dom_sf"/>
</dbReference>
<proteinExistence type="predicted"/>
<feature type="compositionally biased region" description="Basic and acidic residues" evidence="1">
    <location>
        <begin position="490"/>
        <end position="500"/>
    </location>
</feature>
<feature type="compositionally biased region" description="Polar residues" evidence="1">
    <location>
        <begin position="380"/>
        <end position="390"/>
    </location>
</feature>
<reference evidence="4" key="2">
    <citation type="submission" date="2012-11" db="EMBL/GenBank/DDBJ databases">
        <authorList>
            <person name="Kuo A."/>
            <person name="Curtis B.A."/>
            <person name="Tanifuji G."/>
            <person name="Burki F."/>
            <person name="Gruber A."/>
            <person name="Irimia M."/>
            <person name="Maruyama S."/>
            <person name="Arias M.C."/>
            <person name="Ball S.G."/>
            <person name="Gile G.H."/>
            <person name="Hirakawa Y."/>
            <person name="Hopkins J.F."/>
            <person name="Rensing S.A."/>
            <person name="Schmutz J."/>
            <person name="Symeonidi A."/>
            <person name="Elias M."/>
            <person name="Eveleigh R.J."/>
            <person name="Herman E.K."/>
            <person name="Klute M.J."/>
            <person name="Nakayama T."/>
            <person name="Obornik M."/>
            <person name="Reyes-Prieto A."/>
            <person name="Armbrust E.V."/>
            <person name="Aves S.J."/>
            <person name="Beiko R.G."/>
            <person name="Coutinho P."/>
            <person name="Dacks J.B."/>
            <person name="Durnford D.G."/>
            <person name="Fast N.M."/>
            <person name="Green B.R."/>
            <person name="Grisdale C."/>
            <person name="Hempe F."/>
            <person name="Henrissat B."/>
            <person name="Hoppner M.P."/>
            <person name="Ishida K.-I."/>
            <person name="Kim E."/>
            <person name="Koreny L."/>
            <person name="Kroth P.G."/>
            <person name="Liu Y."/>
            <person name="Malik S.-B."/>
            <person name="Maier U.G."/>
            <person name="McRose D."/>
            <person name="Mock T."/>
            <person name="Neilson J.A."/>
            <person name="Onodera N.T."/>
            <person name="Poole A.M."/>
            <person name="Pritham E.J."/>
            <person name="Richards T.A."/>
            <person name="Rocap G."/>
            <person name="Roy S.W."/>
            <person name="Sarai C."/>
            <person name="Schaack S."/>
            <person name="Shirato S."/>
            <person name="Slamovits C.H."/>
            <person name="Spencer D.F."/>
            <person name="Suzuki S."/>
            <person name="Worden A.Z."/>
            <person name="Zauner S."/>
            <person name="Barry K."/>
            <person name="Bell C."/>
            <person name="Bharti A.K."/>
            <person name="Crow J.A."/>
            <person name="Grimwood J."/>
            <person name="Kramer R."/>
            <person name="Lindquist E."/>
            <person name="Lucas S."/>
            <person name="Salamov A."/>
            <person name="McFadden G.I."/>
            <person name="Lane C.E."/>
            <person name="Keeling P.J."/>
            <person name="Gray M.W."/>
            <person name="Grigoriev I.V."/>
            <person name="Archibald J.M."/>
        </authorList>
    </citation>
    <scope>NUCLEOTIDE SEQUENCE</scope>
    <source>
        <strain evidence="4">CCMP2712</strain>
    </source>
</reference>
<organism evidence="2">
    <name type="scientific">Guillardia theta (strain CCMP2712)</name>
    <name type="common">Cryptophyte</name>
    <dbReference type="NCBI Taxonomy" id="905079"/>
    <lineage>
        <taxon>Eukaryota</taxon>
        <taxon>Cryptophyceae</taxon>
        <taxon>Pyrenomonadales</taxon>
        <taxon>Geminigeraceae</taxon>
        <taxon>Guillardia</taxon>
    </lineage>
</organism>
<feature type="compositionally biased region" description="Polar residues" evidence="1">
    <location>
        <begin position="471"/>
        <end position="489"/>
    </location>
</feature>
<dbReference type="EMBL" id="JH993120">
    <property type="protein sequence ID" value="EKX34066.1"/>
    <property type="molecule type" value="Genomic_DNA"/>
</dbReference>
<feature type="compositionally biased region" description="Basic and acidic residues" evidence="1">
    <location>
        <begin position="61"/>
        <end position="75"/>
    </location>
</feature>
<evidence type="ECO:0000256" key="1">
    <source>
        <dbReference type="SAM" id="MobiDB-lite"/>
    </source>
</evidence>
<name>L1ICT8_GUITC</name>
<feature type="compositionally biased region" description="Basic and acidic residues" evidence="1">
    <location>
        <begin position="1"/>
        <end position="22"/>
    </location>
</feature>
<feature type="compositionally biased region" description="Basic and acidic residues" evidence="1">
    <location>
        <begin position="32"/>
        <end position="45"/>
    </location>
</feature>
<feature type="region of interest" description="Disordered" evidence="1">
    <location>
        <begin position="940"/>
        <end position="962"/>
    </location>
</feature>
<feature type="region of interest" description="Disordered" evidence="1">
    <location>
        <begin position="360"/>
        <end position="544"/>
    </location>
</feature>
<dbReference type="KEGG" id="gtt:GUITHDRAFT_119736"/>
<dbReference type="Gene3D" id="2.30.30.140">
    <property type="match status" value="1"/>
</dbReference>
<feature type="compositionally biased region" description="Polar residues" evidence="1">
    <location>
        <begin position="48"/>
        <end position="60"/>
    </location>
</feature>
<dbReference type="OrthoDB" id="161570at2759"/>
<feature type="compositionally biased region" description="Polar residues" evidence="1">
    <location>
        <begin position="294"/>
        <end position="304"/>
    </location>
</feature>
<feature type="compositionally biased region" description="Polar residues" evidence="1">
    <location>
        <begin position="454"/>
        <end position="464"/>
    </location>
</feature>
<dbReference type="STRING" id="905079.L1ICT8"/>
<feature type="compositionally biased region" description="Low complexity" evidence="1">
    <location>
        <begin position="850"/>
        <end position="861"/>
    </location>
</feature>
<dbReference type="RefSeq" id="XP_005821046.1">
    <property type="nucleotide sequence ID" value="XM_005820989.1"/>
</dbReference>
<feature type="compositionally biased region" description="Basic and acidic residues" evidence="1">
    <location>
        <begin position="391"/>
        <end position="443"/>
    </location>
</feature>
<protein>
    <submittedName>
        <fullName evidence="2 3">Uncharacterized protein</fullName>
    </submittedName>
</protein>
<dbReference type="AlphaFoldDB" id="L1ICT8"/>
<dbReference type="Proteomes" id="UP000011087">
    <property type="component" value="Unassembled WGS sequence"/>
</dbReference>
<feature type="compositionally biased region" description="Basic and acidic residues" evidence="1">
    <location>
        <begin position="592"/>
        <end position="602"/>
    </location>
</feature>
<feature type="region of interest" description="Disordered" evidence="1">
    <location>
        <begin position="569"/>
        <end position="604"/>
    </location>
</feature>
<dbReference type="GeneID" id="17290810"/>
<dbReference type="PaxDb" id="55529-EKX34066"/>
<dbReference type="SUPFAM" id="SSF54160">
    <property type="entry name" value="Chromo domain-like"/>
    <property type="match status" value="1"/>
</dbReference>
<feature type="region of interest" description="Disordered" evidence="1">
    <location>
        <begin position="293"/>
        <end position="315"/>
    </location>
</feature>
<feature type="region of interest" description="Disordered" evidence="1">
    <location>
        <begin position="845"/>
        <end position="884"/>
    </location>
</feature>
<feature type="compositionally biased region" description="Basic and acidic residues" evidence="1">
    <location>
        <begin position="521"/>
        <end position="537"/>
    </location>
</feature>
<sequence length="1050" mass="117871">MGKKNWERNSKFPETTKSEAPKTRSVFSNERTQNHELESKKESKPSKTRGSSQTHLSAKKNSIDEEGNARRDSLRKTRNSASSSKSTSEPDPGLTDGANKEELTEVITEVVYLSPHDEESDKDFEFLIEDDQKESGSRTKYPPWPYFVNCRVEALYDDGIWYQGILKDGPKGTGSHEEKLFQIIFDDGEEIWTELPADDIRMVEAVPKKGLKVFVYLDASRSSKKSAILYQSHDNLHVKVGGKSCSLTSFCAMDDASQPQPHPYDAVWVAQSPELSLLQYFQKAFGGECEAVQGEQSIPDSSAQPKLIPGQEAPMSKRSLLPKDWKVLVKDDNSHYNYIAPDGTIFSNLRSALTYAGKHEADEISASEPRMKSSAEEQTESISNSQSLNSKEAKRDQNQRDTSEHEKNIKFETEVKRKGKAKNVDSKDSDKSAQDDTRDDMEVVTRSLRKRTKGTPSNESSSKNVLEVQSAPATQSFQATSSENAVQSEETVRPQEDRPASDAIPQTKVILFEEDVDVEEMDKSSAADGKDSEHQSDLEDESEFEGVIEEIEAEDDAGQGQEGSFIEEVEVDESSETSTLAVEQGASEDTQENDKSVEDDSVTKGTAANQRQFNVGDFVSVEDCTKRWCTCEILKKIDGKVKVHYINWSSDWDEWIDVTSDRIQESDVIIDNGKRKSSKISKESAAIKKPKPKTIKPRIDRIPNFEEKQSWVCSVDMKKGFANGNRYIGEQVRIRDRTHGLLRGAIDDFDERGFHVAIEGDMENRWIRLPDPDVDFLQIVAARPEVNQYPRRTNRLSFVCTGCEKQFQTKQGLHFHISRSEECQNVFYNLNIPLPPGIAWKISKKNNQKSRTSTSLASASSGPLHSKPSELHKSAFKQKKRKSDLEISDIEKRQKVLSSESFAFVSSPQIKDNSSSRASNGRSIASLVIAEVLRRRATGSNKAPKAVSSAVSSTNKPEPREPARKACVLEPLRGSQARQAIAQFLEKNNYFGMADLKVFIYCACLAEYEDLVYSRFSVKSLDFRKLRSLKEKPLKALGTFAVLERIESVE</sequence>
<evidence type="ECO:0000313" key="4">
    <source>
        <dbReference type="Proteomes" id="UP000011087"/>
    </source>
</evidence>
<evidence type="ECO:0000313" key="3">
    <source>
        <dbReference type="EnsemblProtists" id="EKX34066"/>
    </source>
</evidence>